<reference evidence="1" key="2">
    <citation type="submission" date="2025-08" db="UniProtKB">
        <authorList>
            <consortium name="Ensembl"/>
        </authorList>
    </citation>
    <scope>IDENTIFICATION</scope>
</reference>
<name>A0A4W2HKS5_BOBOX</name>
<dbReference type="GeneTree" id="ENSGT01000000214749"/>
<reference evidence="2" key="1">
    <citation type="submission" date="2018-11" db="EMBL/GenBank/DDBJ databases">
        <title>Haplotype-resolved cattle genomes.</title>
        <authorList>
            <person name="Low W.Y."/>
            <person name="Tearle R."/>
            <person name="Bickhart D.M."/>
            <person name="Rosen B.D."/>
            <person name="Koren S."/>
            <person name="Rhie A."/>
            <person name="Hiendleder S."/>
            <person name="Phillippy A.M."/>
            <person name="Smith T.P.L."/>
            <person name="Williams J.L."/>
        </authorList>
    </citation>
    <scope>NUCLEOTIDE SEQUENCE [LARGE SCALE GENOMIC DNA]</scope>
</reference>
<sequence length="118" mass="13544">IYHIFFIHSSVNAQLGWFHVLAIVNNAVMNIEVHVPFQIIVFSEYMLRSGIAGSYGSSIFSFFRNFHTVLHSKCTNLHSHQQYRKVKSLSRIGYGLSGQCEIIPCCSFDLHFSNNERC</sequence>
<dbReference type="AlphaFoldDB" id="A0A4W2HKS5"/>
<evidence type="ECO:0000313" key="2">
    <source>
        <dbReference type="Proteomes" id="UP000429181"/>
    </source>
</evidence>
<evidence type="ECO:0000313" key="1">
    <source>
        <dbReference type="Ensembl" id="ENSBIXP00005030750.1"/>
    </source>
</evidence>
<dbReference type="Proteomes" id="UP000429181">
    <property type="component" value="Unassembled WGS sequence"/>
</dbReference>
<accession>A0A4W2HKS5</accession>
<proteinExistence type="predicted"/>
<organism evidence="1 2">
    <name type="scientific">Bos indicus x Bos taurus</name>
    <name type="common">Hybrid cattle</name>
    <dbReference type="NCBI Taxonomy" id="30522"/>
    <lineage>
        <taxon>Eukaryota</taxon>
        <taxon>Metazoa</taxon>
        <taxon>Chordata</taxon>
        <taxon>Craniata</taxon>
        <taxon>Vertebrata</taxon>
        <taxon>Euteleostomi</taxon>
        <taxon>Mammalia</taxon>
        <taxon>Eutheria</taxon>
        <taxon>Laurasiatheria</taxon>
        <taxon>Artiodactyla</taxon>
        <taxon>Ruminantia</taxon>
        <taxon>Pecora</taxon>
        <taxon>Bovidae</taxon>
        <taxon>Bovinae</taxon>
        <taxon>Bos</taxon>
    </lineage>
</organism>
<protein>
    <submittedName>
        <fullName evidence="1">Uncharacterized protein</fullName>
    </submittedName>
</protein>
<dbReference type="Ensembl" id="ENSBIXT00005006897.1">
    <property type="protein sequence ID" value="ENSBIXP00005030750.1"/>
    <property type="gene ID" value="ENSBIXG00005010929.1"/>
</dbReference>